<organism evidence="2 3">
    <name type="scientific">Vagococcus allomyrinae</name>
    <dbReference type="NCBI Taxonomy" id="2794353"/>
    <lineage>
        <taxon>Bacteria</taxon>
        <taxon>Bacillati</taxon>
        <taxon>Bacillota</taxon>
        <taxon>Bacilli</taxon>
        <taxon>Lactobacillales</taxon>
        <taxon>Enterococcaceae</taxon>
        <taxon>Vagococcus</taxon>
    </lineage>
</organism>
<feature type="domain" description="DUF4145" evidence="1">
    <location>
        <begin position="103"/>
        <end position="193"/>
    </location>
</feature>
<dbReference type="EMBL" id="JAEEGA010000002">
    <property type="protein sequence ID" value="MBP1040392.1"/>
    <property type="molecule type" value="Genomic_DNA"/>
</dbReference>
<dbReference type="AlphaFoldDB" id="A0A940SR42"/>
<dbReference type="InterPro" id="IPR025285">
    <property type="entry name" value="DUF4145"/>
</dbReference>
<comment type="caution">
    <text evidence="2">The sequence shown here is derived from an EMBL/GenBank/DDBJ whole genome shotgun (WGS) entry which is preliminary data.</text>
</comment>
<proteinExistence type="predicted"/>
<name>A0A940SR42_9ENTE</name>
<dbReference type="Pfam" id="PF13643">
    <property type="entry name" value="DUF4145"/>
    <property type="match status" value="1"/>
</dbReference>
<protein>
    <submittedName>
        <fullName evidence="2">DUF4145 domain-containing protein</fullName>
    </submittedName>
</protein>
<evidence type="ECO:0000313" key="3">
    <source>
        <dbReference type="Proteomes" id="UP000674938"/>
    </source>
</evidence>
<accession>A0A940SR42</accession>
<evidence type="ECO:0000259" key="1">
    <source>
        <dbReference type="Pfam" id="PF13643"/>
    </source>
</evidence>
<sequence length="227" mass="26250">MSKRFLCPFCNSYFPLIGDTYKKVTVASGIFKEKNINPYRDTYTYHDECIIEFFCCPNCEESTIKLEGSGKQVVGTKINVNPDSLAQSFPEYIPKSIRQDYEEACKIVRLSPKASATLSRRCLQGMIRDYWEISGKNNLFEEIDAIKDKVTPQVKEVLDSVRQIGNIGAHMEKDINLIVDIEPDEAQQLINLIEYLMNQWYIQRHESELMLTSIIDINKTKQEDRKS</sequence>
<gene>
    <name evidence="2" type="ORF">I6N95_05125</name>
</gene>
<dbReference type="RefSeq" id="WP_209525291.1">
    <property type="nucleotide sequence ID" value="NZ_JAEEGA010000002.1"/>
</dbReference>
<dbReference type="Proteomes" id="UP000674938">
    <property type="component" value="Unassembled WGS sequence"/>
</dbReference>
<evidence type="ECO:0000313" key="2">
    <source>
        <dbReference type="EMBL" id="MBP1040392.1"/>
    </source>
</evidence>
<reference evidence="2" key="1">
    <citation type="submission" date="2020-12" db="EMBL/GenBank/DDBJ databases">
        <title>Vagococcus allomyrinae sp. nov. and Enterococcus lavae sp. nov., isolated from the larvae of Allomyrina dichotoma.</title>
        <authorList>
            <person name="Lee S.D."/>
        </authorList>
    </citation>
    <scope>NUCLEOTIDE SEQUENCE</scope>
    <source>
        <strain evidence="2">BWB3-3</strain>
    </source>
</reference>
<keyword evidence="3" id="KW-1185">Reference proteome</keyword>